<feature type="domain" description="Type I restriction modification DNA specificity" evidence="4">
    <location>
        <begin position="26"/>
        <end position="173"/>
    </location>
</feature>
<dbReference type="AlphaFoldDB" id="A0A414HAG3"/>
<keyword evidence="3" id="KW-0238">DNA-binding</keyword>
<dbReference type="Gene3D" id="3.90.220.20">
    <property type="entry name" value="DNA methylase specificity domains"/>
    <property type="match status" value="1"/>
</dbReference>
<protein>
    <submittedName>
        <fullName evidence="5">Restriction endonuclease subunit S</fullName>
    </submittedName>
</protein>
<dbReference type="EMBL" id="QSJP01000036">
    <property type="protein sequence ID" value="RHD80851.1"/>
    <property type="molecule type" value="Genomic_DNA"/>
</dbReference>
<evidence type="ECO:0000256" key="3">
    <source>
        <dbReference type="ARBA" id="ARBA00023125"/>
    </source>
</evidence>
<evidence type="ECO:0000256" key="2">
    <source>
        <dbReference type="ARBA" id="ARBA00022747"/>
    </source>
</evidence>
<dbReference type="PANTHER" id="PTHR30408:SF13">
    <property type="entry name" value="TYPE I RESTRICTION ENZYME HINDI SPECIFICITY SUBUNIT"/>
    <property type="match status" value="1"/>
</dbReference>
<keyword evidence="2" id="KW-0680">Restriction system</keyword>
<evidence type="ECO:0000313" key="5">
    <source>
        <dbReference type="EMBL" id="RHD80851.1"/>
    </source>
</evidence>
<proteinExistence type="inferred from homology"/>
<dbReference type="Gene3D" id="1.10.287.1120">
    <property type="entry name" value="Bipartite methylase S protein"/>
    <property type="match status" value="1"/>
</dbReference>
<evidence type="ECO:0000259" key="4">
    <source>
        <dbReference type="Pfam" id="PF01420"/>
    </source>
</evidence>
<dbReference type="Pfam" id="PF01420">
    <property type="entry name" value="Methylase_S"/>
    <property type="match status" value="1"/>
</dbReference>
<comment type="caution">
    <text evidence="5">The sequence shown here is derived from an EMBL/GenBank/DDBJ whole genome shotgun (WGS) entry which is preliminary data.</text>
</comment>
<dbReference type="InterPro" id="IPR052021">
    <property type="entry name" value="Type-I_RS_S_subunit"/>
</dbReference>
<keyword evidence="5" id="KW-0540">Nuclease</keyword>
<evidence type="ECO:0000313" key="6">
    <source>
        <dbReference type="Proteomes" id="UP000284785"/>
    </source>
</evidence>
<dbReference type="InterPro" id="IPR044946">
    <property type="entry name" value="Restrct_endonuc_typeI_TRD_sf"/>
</dbReference>
<accession>A0A414HAG3</accession>
<reference evidence="5 6" key="1">
    <citation type="submission" date="2018-08" db="EMBL/GenBank/DDBJ databases">
        <title>A genome reference for cultivated species of the human gut microbiota.</title>
        <authorList>
            <person name="Zou Y."/>
            <person name="Xue W."/>
            <person name="Luo G."/>
        </authorList>
    </citation>
    <scope>NUCLEOTIDE SEQUENCE [LARGE SCALE GENOMIC DNA]</scope>
    <source>
        <strain evidence="5 6">AM30-26</strain>
    </source>
</reference>
<dbReference type="GO" id="GO:0004519">
    <property type="term" value="F:endonuclease activity"/>
    <property type="evidence" value="ECO:0007669"/>
    <property type="project" value="UniProtKB-KW"/>
</dbReference>
<dbReference type="GO" id="GO:0003677">
    <property type="term" value="F:DNA binding"/>
    <property type="evidence" value="ECO:0007669"/>
    <property type="project" value="UniProtKB-KW"/>
</dbReference>
<dbReference type="Proteomes" id="UP000284785">
    <property type="component" value="Unassembled WGS sequence"/>
</dbReference>
<comment type="similarity">
    <text evidence="1">Belongs to the type-I restriction system S methylase family.</text>
</comment>
<dbReference type="GO" id="GO:0009307">
    <property type="term" value="P:DNA restriction-modification system"/>
    <property type="evidence" value="ECO:0007669"/>
    <property type="project" value="UniProtKB-KW"/>
</dbReference>
<keyword evidence="5" id="KW-0378">Hydrolase</keyword>
<evidence type="ECO:0000256" key="1">
    <source>
        <dbReference type="ARBA" id="ARBA00010923"/>
    </source>
</evidence>
<name>A0A414HAG3_BACT4</name>
<organism evidence="5 6">
    <name type="scientific">Bacteroides thetaiotaomicron</name>
    <dbReference type="NCBI Taxonomy" id="818"/>
    <lineage>
        <taxon>Bacteria</taxon>
        <taxon>Pseudomonadati</taxon>
        <taxon>Bacteroidota</taxon>
        <taxon>Bacteroidia</taxon>
        <taxon>Bacteroidales</taxon>
        <taxon>Bacteroidaceae</taxon>
        <taxon>Bacteroides</taxon>
    </lineage>
</organism>
<dbReference type="SUPFAM" id="SSF116734">
    <property type="entry name" value="DNA methylase specificity domain"/>
    <property type="match status" value="1"/>
</dbReference>
<sequence length="192" mass="21844">MADLQTLQSLIKGIAQHCIKESTSGNTYVKLGDICQITTGKLDANAQVDNGIYPFFTCAEQPFKIDSFAFDTEALLISGNGANLGYINYYKGKFNAYQRTYVLDLFSENIQYIKWALKVLLPKRIAIEKSSSNTPYIVLSTLTDLRLPIPCKSKQSFIANLMQSLERKLSNQIAQYDSYNYLKQYLLRQMFI</sequence>
<keyword evidence="5" id="KW-0255">Endonuclease</keyword>
<gene>
    <name evidence="5" type="ORF">DW780_25635</name>
</gene>
<dbReference type="InterPro" id="IPR000055">
    <property type="entry name" value="Restrct_endonuc_typeI_TRD"/>
</dbReference>
<dbReference type="PANTHER" id="PTHR30408">
    <property type="entry name" value="TYPE-1 RESTRICTION ENZYME ECOKI SPECIFICITY PROTEIN"/>
    <property type="match status" value="1"/>
</dbReference>